<evidence type="ECO:0000256" key="2">
    <source>
        <dbReference type="SAM" id="SignalP"/>
    </source>
</evidence>
<feature type="chain" id="PRO_5003394922" evidence="2">
    <location>
        <begin position="28"/>
        <end position="470"/>
    </location>
</feature>
<evidence type="ECO:0000313" key="3">
    <source>
        <dbReference type="EMBL" id="CCD18932.1"/>
    </source>
</evidence>
<feature type="compositionally biased region" description="Low complexity" evidence="1">
    <location>
        <begin position="399"/>
        <end position="411"/>
    </location>
</feature>
<dbReference type="VEuPathDB" id="TriTrypDB:TvY486_0016450"/>
<evidence type="ECO:0000256" key="1">
    <source>
        <dbReference type="SAM" id="MobiDB-lite"/>
    </source>
</evidence>
<keyword evidence="2" id="KW-0732">Signal</keyword>
<sequence>MPRGTVTGKLALTVWCFLAASSWGALGVNVGVSKDDFGRLCGLLAQTASAAMTARETLAAAQQELAGTRQTLRATLNTLSGEQRDLFLDTIGPIDEDRTKCSQPPLSVRPTCGAAETLKQLEEVAENTTQQALEAIFGLKGLDAAKTLDNMAPDREKAEAFEALMKASDGNYMKANAADTANTPGKAIAVDMIFLCNNAYTSDSADVCGKDSGTGENCPCADDASHAKIVNAAQDESINFQSGGTAKAAQTTALNAWDKALKLCRTRSDAVGHTSRDTTPGALHKATSQVTHAWHKIGDKQNCLGDRSDTQTDCDHTTAADKQGCVCYGATPKPAWLAQVNNAATNLQIALRLAERARQYSTVLLALSSTGQHGTANKATGGSTQADDEHDHDGQQESNTTQQDTRTHTNTPPAGTSTTKLGKEDAARRKAATEDSTGKERRAQDTTAAAAAWRAATICHTMLAWSAQRT</sequence>
<accession>F9WN18</accession>
<keyword evidence="4" id="KW-1185">Reference proteome</keyword>
<organism evidence="3 4">
    <name type="scientific">Trypanosoma vivax (strain Y486)</name>
    <dbReference type="NCBI Taxonomy" id="1055687"/>
    <lineage>
        <taxon>Eukaryota</taxon>
        <taxon>Discoba</taxon>
        <taxon>Euglenozoa</taxon>
        <taxon>Kinetoplastea</taxon>
        <taxon>Metakinetoplastina</taxon>
        <taxon>Trypanosomatida</taxon>
        <taxon>Trypanosomatidae</taxon>
        <taxon>Trypanosoma</taxon>
        <taxon>Duttonella</taxon>
    </lineage>
</organism>
<dbReference type="EMBL" id="CAEX01002204">
    <property type="protein sequence ID" value="CCD18932.1"/>
    <property type="molecule type" value="Genomic_DNA"/>
</dbReference>
<dbReference type="AlphaFoldDB" id="F9WN18"/>
<feature type="compositionally biased region" description="Basic and acidic residues" evidence="1">
    <location>
        <begin position="421"/>
        <end position="444"/>
    </location>
</feature>
<feature type="region of interest" description="Disordered" evidence="1">
    <location>
        <begin position="372"/>
        <end position="445"/>
    </location>
</feature>
<gene>
    <name evidence="3" type="ORF">TvY486_0016450</name>
</gene>
<name>F9WN18_TRYVY</name>
<feature type="compositionally biased region" description="Polar residues" evidence="1">
    <location>
        <begin position="372"/>
        <end position="385"/>
    </location>
</feature>
<proteinExistence type="predicted"/>
<evidence type="ECO:0000313" key="4">
    <source>
        <dbReference type="Proteomes" id="UP000009027"/>
    </source>
</evidence>
<feature type="signal peptide" evidence="2">
    <location>
        <begin position="1"/>
        <end position="27"/>
    </location>
</feature>
<reference evidence="3 4" key="1">
    <citation type="journal article" date="2012" name="Proc. Natl. Acad. Sci. U.S.A.">
        <title>Antigenic diversity is generated by distinct evolutionary mechanisms in African trypanosome species.</title>
        <authorList>
            <person name="Jackson A.P."/>
            <person name="Berry A."/>
            <person name="Aslett M."/>
            <person name="Allison H.C."/>
            <person name="Burton P."/>
            <person name="Vavrova-Anderson J."/>
            <person name="Brown R."/>
            <person name="Browne H."/>
            <person name="Corton N."/>
            <person name="Hauser H."/>
            <person name="Gamble J."/>
            <person name="Gilderthorp R."/>
            <person name="Marcello L."/>
            <person name="McQuillan J."/>
            <person name="Otto T.D."/>
            <person name="Quail M.A."/>
            <person name="Sanders M.J."/>
            <person name="van Tonder A."/>
            <person name="Ginger M.L."/>
            <person name="Field M.C."/>
            <person name="Barry J.D."/>
            <person name="Hertz-Fowler C."/>
            <person name="Berriman M."/>
        </authorList>
    </citation>
    <scope>NUCLEOTIDE SEQUENCE</scope>
    <source>
        <strain evidence="3 4">Y486</strain>
    </source>
</reference>
<dbReference type="Proteomes" id="UP000009027">
    <property type="component" value="Unassembled WGS sequence"/>
</dbReference>
<protein>
    <submittedName>
        <fullName evidence="3">Uncharacterized protein</fullName>
    </submittedName>
</protein>